<evidence type="ECO:0000313" key="1">
    <source>
        <dbReference type="EMBL" id="GAK35575.1"/>
    </source>
</evidence>
<protein>
    <recommendedName>
        <fullName evidence="3">DUF4248 domain-containing protein</fullName>
    </recommendedName>
</protein>
<accession>A0A069CZP1</accession>
<dbReference type="Proteomes" id="UP000027601">
    <property type="component" value="Unassembled WGS sequence"/>
</dbReference>
<evidence type="ECO:0008006" key="3">
    <source>
        <dbReference type="Google" id="ProtNLM"/>
    </source>
</evidence>
<comment type="caution">
    <text evidence="1">The sequence shown here is derived from an EMBL/GenBank/DDBJ whole genome shotgun (WGS) entry which is preliminary data.</text>
</comment>
<keyword evidence="2" id="KW-1185">Reference proteome</keyword>
<proteinExistence type="predicted"/>
<name>A0A069CZP1_9BACE</name>
<dbReference type="RefSeq" id="WP_024995694.1">
    <property type="nucleotide sequence ID" value="NZ_BAJS01000002.1"/>
</dbReference>
<dbReference type="Pfam" id="PF14053">
    <property type="entry name" value="DUF4248"/>
    <property type="match status" value="1"/>
</dbReference>
<dbReference type="EMBL" id="BAJS01000002">
    <property type="protein sequence ID" value="GAK35575.1"/>
    <property type="molecule type" value="Genomic_DNA"/>
</dbReference>
<dbReference type="eggNOG" id="ENOG502ZVTS">
    <property type="taxonomic scope" value="Bacteria"/>
</dbReference>
<sequence>METEDKFPIRSYSKSELASLYLPHITSKSAVCKLNKWIAHYPGLWNALLEIGFAPKSHYYTPAQVRLIVQALGEP</sequence>
<reference evidence="1 2" key="1">
    <citation type="journal article" date="2015" name="Microbes Environ.">
        <title>Distribution and evolution of nitrogen fixation genes in the phylum bacteroidetes.</title>
        <authorList>
            <person name="Inoue J."/>
            <person name="Oshima K."/>
            <person name="Suda W."/>
            <person name="Sakamoto M."/>
            <person name="Iino T."/>
            <person name="Noda S."/>
            <person name="Hongoh Y."/>
            <person name="Hattori M."/>
            <person name="Ohkuma M."/>
        </authorList>
    </citation>
    <scope>NUCLEOTIDE SEQUENCE [LARGE SCALE GENOMIC DNA]</scope>
    <source>
        <strain evidence="1 2">JCM 15093</strain>
    </source>
</reference>
<evidence type="ECO:0000313" key="2">
    <source>
        <dbReference type="Proteomes" id="UP000027601"/>
    </source>
</evidence>
<gene>
    <name evidence="1" type="ORF">JCM15093_678</name>
</gene>
<dbReference type="STRING" id="1121097.GCA_000428125_01299"/>
<organism evidence="1 2">
    <name type="scientific">Bacteroides graminisolvens DSM 19988 = JCM 15093</name>
    <dbReference type="NCBI Taxonomy" id="1121097"/>
    <lineage>
        <taxon>Bacteria</taxon>
        <taxon>Pseudomonadati</taxon>
        <taxon>Bacteroidota</taxon>
        <taxon>Bacteroidia</taxon>
        <taxon>Bacteroidales</taxon>
        <taxon>Bacteroidaceae</taxon>
        <taxon>Bacteroides</taxon>
    </lineage>
</organism>
<dbReference type="InterPro" id="IPR025342">
    <property type="entry name" value="DUF4248"/>
</dbReference>
<dbReference type="OrthoDB" id="1036131at2"/>
<dbReference type="AlphaFoldDB" id="A0A069CZP1"/>